<organism evidence="2 3">
    <name type="scientific">Phormidium yuhuli AB48</name>
    <dbReference type="NCBI Taxonomy" id="2940671"/>
    <lineage>
        <taxon>Bacteria</taxon>
        <taxon>Bacillati</taxon>
        <taxon>Cyanobacteriota</taxon>
        <taxon>Cyanophyceae</taxon>
        <taxon>Oscillatoriophycideae</taxon>
        <taxon>Oscillatoriales</taxon>
        <taxon>Oscillatoriaceae</taxon>
        <taxon>Phormidium</taxon>
        <taxon>Phormidium yuhuli</taxon>
    </lineage>
</organism>
<dbReference type="PRINTS" id="PR00420">
    <property type="entry name" value="RNGMNOXGNASE"/>
</dbReference>
<dbReference type="EMBL" id="CP098611">
    <property type="protein sequence ID" value="USR93217.1"/>
    <property type="molecule type" value="Genomic_DNA"/>
</dbReference>
<dbReference type="Gene3D" id="3.50.50.60">
    <property type="entry name" value="FAD/NAD(P)-binding domain"/>
    <property type="match status" value="1"/>
</dbReference>
<dbReference type="Pfam" id="PF01494">
    <property type="entry name" value="FAD_binding_3"/>
    <property type="match status" value="1"/>
</dbReference>
<dbReference type="InterPro" id="IPR036188">
    <property type="entry name" value="FAD/NAD-bd_sf"/>
</dbReference>
<dbReference type="SUPFAM" id="SSF51905">
    <property type="entry name" value="FAD/NAD(P)-binding domain"/>
    <property type="match status" value="1"/>
</dbReference>
<dbReference type="Proteomes" id="UP001056708">
    <property type="component" value="Chromosome"/>
</dbReference>
<dbReference type="InterPro" id="IPR050407">
    <property type="entry name" value="Geranylgeranyl_reductase"/>
</dbReference>
<keyword evidence="3" id="KW-1185">Reference proteome</keyword>
<feature type="domain" description="FAD-binding" evidence="1">
    <location>
        <begin position="3"/>
        <end position="181"/>
    </location>
</feature>
<dbReference type="PANTHER" id="PTHR42685">
    <property type="entry name" value="GERANYLGERANYL DIPHOSPHATE REDUCTASE"/>
    <property type="match status" value="1"/>
</dbReference>
<evidence type="ECO:0000259" key="1">
    <source>
        <dbReference type="Pfam" id="PF01494"/>
    </source>
</evidence>
<dbReference type="InterPro" id="IPR011777">
    <property type="entry name" value="Geranylgeranyl_Rdtase_fam"/>
</dbReference>
<dbReference type="RefSeq" id="WP_252665396.1">
    <property type="nucleotide sequence ID" value="NZ_CP098611.1"/>
</dbReference>
<dbReference type="NCBIfam" id="TIGR02032">
    <property type="entry name" value="GG-red-SF"/>
    <property type="match status" value="1"/>
</dbReference>
<dbReference type="InterPro" id="IPR002938">
    <property type="entry name" value="FAD-bd"/>
</dbReference>
<protein>
    <submittedName>
        <fullName evidence="2">Geranylgeranyl reductase family protein</fullName>
    </submittedName>
</protein>
<gene>
    <name evidence="2" type="ORF">NEA10_17260</name>
</gene>
<reference evidence="2" key="1">
    <citation type="submission" date="2022-06" db="EMBL/GenBank/DDBJ databases">
        <title>Genome sequence of Phormidium yuhuli AB48 isolated from an industrial photobioreactor environment.</title>
        <authorList>
            <person name="Qiu Y."/>
            <person name="Noonan A.J.C."/>
            <person name="Dofher K."/>
            <person name="Koch M."/>
            <person name="Kieft B."/>
            <person name="Lin X."/>
            <person name="Ziels R.M."/>
            <person name="Hallam S.J."/>
        </authorList>
    </citation>
    <scope>NUCLEOTIDE SEQUENCE</scope>
    <source>
        <strain evidence="2">AB48</strain>
    </source>
</reference>
<accession>A0ABY5AWN4</accession>
<name>A0ABY5AWN4_9CYAN</name>
<sequence length="372" mass="40509">MFDCVIIGAGPAGGAAAYHLAKRGRSVLVLDKQSQPRQSFCAGGVSPAIAPWFEFDFAPVISRKVKTVRYTWKYEDPVLVELETAEPMWMVRRDAFDQLLLDEAAGQGATVEMGVEVRAIAWEGDRWQIPTNGEPRFGRYLIGADGARGPVAPWLKLKTPKTRLAATLEVPSAEAESAPINFAFGQVKNGFIWQFPKADGFSVSTSTFLGGENKKLPQLLQEYADRVGLPQGNRQVQESLMALWDGDRPLHSQNALLIGEAAGFVDPLTAEGIRPCLYSGMTAAEAIDHALSGDINALEGYSQTVQDVWGADMAWAARLAAALYRLPGIAYKVAIKQPIATQIMLKILCGELRYSKVANRALRRLSGGIMGR</sequence>
<evidence type="ECO:0000313" key="3">
    <source>
        <dbReference type="Proteomes" id="UP001056708"/>
    </source>
</evidence>
<evidence type="ECO:0000313" key="2">
    <source>
        <dbReference type="EMBL" id="USR93217.1"/>
    </source>
</evidence>
<proteinExistence type="predicted"/>
<dbReference type="PANTHER" id="PTHR42685:SF22">
    <property type="entry name" value="CONDITIONED MEDIUM FACTOR RECEPTOR 1"/>
    <property type="match status" value="1"/>
</dbReference>